<evidence type="ECO:0000313" key="1">
    <source>
        <dbReference type="EMBL" id="GIY04014.1"/>
    </source>
</evidence>
<protein>
    <recommendedName>
        <fullName evidence="3">Ribosomal protein S10</fullName>
    </recommendedName>
</protein>
<accession>A0AAV4Q6Q7</accession>
<dbReference type="EMBL" id="BPLQ01003877">
    <property type="protein sequence ID" value="GIY04014.1"/>
    <property type="molecule type" value="Genomic_DNA"/>
</dbReference>
<organism evidence="1 2">
    <name type="scientific">Caerostris darwini</name>
    <dbReference type="NCBI Taxonomy" id="1538125"/>
    <lineage>
        <taxon>Eukaryota</taxon>
        <taxon>Metazoa</taxon>
        <taxon>Ecdysozoa</taxon>
        <taxon>Arthropoda</taxon>
        <taxon>Chelicerata</taxon>
        <taxon>Arachnida</taxon>
        <taxon>Araneae</taxon>
        <taxon>Araneomorphae</taxon>
        <taxon>Entelegynae</taxon>
        <taxon>Araneoidea</taxon>
        <taxon>Araneidae</taxon>
        <taxon>Caerostris</taxon>
    </lineage>
</organism>
<name>A0AAV4Q6Q7_9ARAC</name>
<dbReference type="AlphaFoldDB" id="A0AAV4Q6Q7"/>
<evidence type="ECO:0000313" key="2">
    <source>
        <dbReference type="Proteomes" id="UP001054837"/>
    </source>
</evidence>
<proteinExistence type="predicted"/>
<reference evidence="1 2" key="1">
    <citation type="submission" date="2021-06" db="EMBL/GenBank/DDBJ databases">
        <title>Caerostris darwini draft genome.</title>
        <authorList>
            <person name="Kono N."/>
            <person name="Arakawa K."/>
        </authorList>
    </citation>
    <scope>NUCLEOTIDE SEQUENCE [LARGE SCALE GENOMIC DNA]</scope>
</reference>
<dbReference type="Proteomes" id="UP001054837">
    <property type="component" value="Unassembled WGS sequence"/>
</dbReference>
<sequence length="134" mass="15882">MERKTDEEIHRFGVILKIPKETFLKAQKRTVWFLSRLIVKSQTGNCTKRNRRNKRRLKISRKGKEKVPHEEIRRFGIILEDKETFLKDAINSSLLKVIQFHFMRPKCIKASLRLPITLHQRQPDESQVTSFGPS</sequence>
<keyword evidence="2" id="KW-1185">Reference proteome</keyword>
<comment type="caution">
    <text evidence="1">The sequence shown here is derived from an EMBL/GenBank/DDBJ whole genome shotgun (WGS) entry which is preliminary data.</text>
</comment>
<gene>
    <name evidence="1" type="ORF">CDAR_80661</name>
</gene>
<evidence type="ECO:0008006" key="3">
    <source>
        <dbReference type="Google" id="ProtNLM"/>
    </source>
</evidence>